<accession>A0A9D4Z1V1</accession>
<reference evidence="1" key="1">
    <citation type="journal article" date="2019" name="Plant J.">
        <title>Chlorella vulgaris genome assembly and annotation reveals the molecular basis for metabolic acclimation to high light conditions.</title>
        <authorList>
            <person name="Cecchin M."/>
            <person name="Marcolungo L."/>
            <person name="Rossato M."/>
            <person name="Girolomoni L."/>
            <person name="Cosentino E."/>
            <person name="Cuine S."/>
            <person name="Li-Beisson Y."/>
            <person name="Delledonne M."/>
            <person name="Ballottari M."/>
        </authorList>
    </citation>
    <scope>NUCLEOTIDE SEQUENCE</scope>
    <source>
        <strain evidence="1">211/11P</strain>
    </source>
</reference>
<dbReference type="Proteomes" id="UP001055712">
    <property type="component" value="Unassembled WGS sequence"/>
</dbReference>
<evidence type="ECO:0000313" key="1">
    <source>
        <dbReference type="EMBL" id="KAI3438220.1"/>
    </source>
</evidence>
<dbReference type="AlphaFoldDB" id="A0A9D4Z1V1"/>
<keyword evidence="2" id="KW-1185">Reference proteome</keyword>
<evidence type="ECO:0000313" key="2">
    <source>
        <dbReference type="Proteomes" id="UP001055712"/>
    </source>
</evidence>
<name>A0A9D4Z1V1_CHLVU</name>
<dbReference type="EMBL" id="SIDB01000001">
    <property type="protein sequence ID" value="KAI3438220.1"/>
    <property type="molecule type" value="Genomic_DNA"/>
</dbReference>
<organism evidence="1 2">
    <name type="scientific">Chlorella vulgaris</name>
    <name type="common">Green alga</name>
    <dbReference type="NCBI Taxonomy" id="3077"/>
    <lineage>
        <taxon>Eukaryota</taxon>
        <taxon>Viridiplantae</taxon>
        <taxon>Chlorophyta</taxon>
        <taxon>core chlorophytes</taxon>
        <taxon>Trebouxiophyceae</taxon>
        <taxon>Chlorellales</taxon>
        <taxon>Chlorellaceae</taxon>
        <taxon>Chlorella clade</taxon>
        <taxon>Chlorella</taxon>
    </lineage>
</organism>
<comment type="caution">
    <text evidence="1">The sequence shown here is derived from an EMBL/GenBank/DDBJ whole genome shotgun (WGS) entry which is preliminary data.</text>
</comment>
<proteinExistence type="predicted"/>
<sequence length="79" mass="7990">MAAAVAAPALSSGAPQVPLKAAAKAATPPARLALPGVAPGTMLMRMHSSQSGIQHCSHAYPRTSLYCLPYDLVASASTM</sequence>
<gene>
    <name evidence="1" type="ORF">D9Q98_000657</name>
</gene>
<reference evidence="1" key="2">
    <citation type="submission" date="2020-11" db="EMBL/GenBank/DDBJ databases">
        <authorList>
            <person name="Cecchin M."/>
            <person name="Marcolungo L."/>
            <person name="Rossato M."/>
            <person name="Girolomoni L."/>
            <person name="Cosentino E."/>
            <person name="Cuine S."/>
            <person name="Li-Beisson Y."/>
            <person name="Delledonne M."/>
            <person name="Ballottari M."/>
        </authorList>
    </citation>
    <scope>NUCLEOTIDE SEQUENCE</scope>
    <source>
        <strain evidence="1">211/11P</strain>
        <tissue evidence="1">Whole cell</tissue>
    </source>
</reference>
<protein>
    <submittedName>
        <fullName evidence="1">Uncharacterized protein</fullName>
    </submittedName>
</protein>